<dbReference type="GO" id="GO:0043531">
    <property type="term" value="F:ADP binding"/>
    <property type="evidence" value="ECO:0007669"/>
    <property type="project" value="InterPro"/>
</dbReference>
<accession>A0AAW1IIH3</accession>
<dbReference type="PANTHER" id="PTHR36766">
    <property type="entry name" value="PLANT BROAD-SPECTRUM MILDEW RESISTANCE PROTEIN RPW8"/>
    <property type="match status" value="1"/>
</dbReference>
<feature type="domain" description="NB-ARC" evidence="2">
    <location>
        <begin position="90"/>
        <end position="206"/>
    </location>
</feature>
<dbReference type="AlphaFoldDB" id="A0AAW1IIH3"/>
<dbReference type="SUPFAM" id="SSF52540">
    <property type="entry name" value="P-loop containing nucleoside triphosphate hydrolases"/>
    <property type="match status" value="1"/>
</dbReference>
<dbReference type="Gene3D" id="3.40.50.300">
    <property type="entry name" value="P-loop containing nucleotide triphosphate hydrolases"/>
    <property type="match status" value="1"/>
</dbReference>
<keyword evidence="1" id="KW-0611">Plant defense</keyword>
<dbReference type="PANTHER" id="PTHR36766:SF70">
    <property type="entry name" value="DISEASE RESISTANCE PROTEIN RGA4"/>
    <property type="match status" value="1"/>
</dbReference>
<evidence type="ECO:0000256" key="1">
    <source>
        <dbReference type="ARBA" id="ARBA00022821"/>
    </source>
</evidence>
<gene>
    <name evidence="3" type="ORF">RND81_09G050200</name>
</gene>
<evidence type="ECO:0000259" key="2">
    <source>
        <dbReference type="Pfam" id="PF00931"/>
    </source>
</evidence>
<reference evidence="3" key="1">
    <citation type="submission" date="2024-03" db="EMBL/GenBank/DDBJ databases">
        <title>WGS assembly of Saponaria officinalis var. Norfolk2.</title>
        <authorList>
            <person name="Jenkins J."/>
            <person name="Shu S."/>
            <person name="Grimwood J."/>
            <person name="Barry K."/>
            <person name="Goodstein D."/>
            <person name="Schmutz J."/>
            <person name="Leebens-Mack J."/>
            <person name="Osbourn A."/>
        </authorList>
    </citation>
    <scope>NUCLEOTIDE SEQUENCE [LARGE SCALE GENOMIC DNA]</scope>
    <source>
        <strain evidence="3">JIC</strain>
    </source>
</reference>
<name>A0AAW1IIH3_SAPOF</name>
<dbReference type="Pfam" id="PF00931">
    <property type="entry name" value="NB-ARC"/>
    <property type="match status" value="1"/>
</dbReference>
<evidence type="ECO:0000313" key="4">
    <source>
        <dbReference type="Proteomes" id="UP001443914"/>
    </source>
</evidence>
<dbReference type="InterPro" id="IPR002182">
    <property type="entry name" value="NB-ARC"/>
</dbReference>
<protein>
    <recommendedName>
        <fullName evidence="2">NB-ARC domain-containing protein</fullName>
    </recommendedName>
</protein>
<proteinExistence type="predicted"/>
<dbReference type="EMBL" id="JBDFQZ010000009">
    <property type="protein sequence ID" value="KAK9689298.1"/>
    <property type="molecule type" value="Genomic_DNA"/>
</dbReference>
<keyword evidence="4" id="KW-1185">Reference proteome</keyword>
<comment type="caution">
    <text evidence="3">The sequence shown here is derived from an EMBL/GenBank/DDBJ whole genome shotgun (WGS) entry which is preliminary data.</text>
</comment>
<dbReference type="InterPro" id="IPR027417">
    <property type="entry name" value="P-loop_NTPase"/>
</dbReference>
<dbReference type="GO" id="GO:0006952">
    <property type="term" value="P:defense response"/>
    <property type="evidence" value="ECO:0007669"/>
    <property type="project" value="UniProtKB-KW"/>
</dbReference>
<dbReference type="Proteomes" id="UP001443914">
    <property type="component" value="Unassembled WGS sequence"/>
</dbReference>
<sequence length="223" mass="25486">MMSSRLAVVNSELVEANLLSRYVLCSPVQILSFSTAKEIKSIRKELDDIKSKMDGLNLRVCLTDRDPVSRLVLERDTISYVKADCVIGRESDKSKIIDMLFDPKYAEEIVSMIPIVGFGGLGKTTLAQLVFNDERVKKHFDLAKWACVPEVNDHKEVLGKILKALSNMSYNDLSREQIQSEIREAVKEKKFLLVLDDIWDESRDRWLDLISLLQCGNLIMIYK</sequence>
<dbReference type="PRINTS" id="PR00364">
    <property type="entry name" value="DISEASERSIST"/>
</dbReference>
<evidence type="ECO:0000313" key="3">
    <source>
        <dbReference type="EMBL" id="KAK9689298.1"/>
    </source>
</evidence>
<organism evidence="3 4">
    <name type="scientific">Saponaria officinalis</name>
    <name type="common">Common soapwort</name>
    <name type="synonym">Lychnis saponaria</name>
    <dbReference type="NCBI Taxonomy" id="3572"/>
    <lineage>
        <taxon>Eukaryota</taxon>
        <taxon>Viridiplantae</taxon>
        <taxon>Streptophyta</taxon>
        <taxon>Embryophyta</taxon>
        <taxon>Tracheophyta</taxon>
        <taxon>Spermatophyta</taxon>
        <taxon>Magnoliopsida</taxon>
        <taxon>eudicotyledons</taxon>
        <taxon>Gunneridae</taxon>
        <taxon>Pentapetalae</taxon>
        <taxon>Caryophyllales</taxon>
        <taxon>Caryophyllaceae</taxon>
        <taxon>Caryophylleae</taxon>
        <taxon>Saponaria</taxon>
    </lineage>
</organism>